<keyword evidence="14" id="KW-0829">Tyrosine-protein kinase</keyword>
<evidence type="ECO:0000313" key="22">
    <source>
        <dbReference type="EMBL" id="MEY6431476.1"/>
    </source>
</evidence>
<comment type="catalytic activity">
    <reaction evidence="15">
        <text>L-tyrosyl-[protein] + ATP = O-phospho-L-tyrosyl-[protein] + ADP + H(+)</text>
        <dbReference type="Rhea" id="RHEA:10596"/>
        <dbReference type="Rhea" id="RHEA-COMP:10136"/>
        <dbReference type="Rhea" id="RHEA-COMP:20101"/>
        <dbReference type="ChEBI" id="CHEBI:15378"/>
        <dbReference type="ChEBI" id="CHEBI:30616"/>
        <dbReference type="ChEBI" id="CHEBI:46858"/>
        <dbReference type="ChEBI" id="CHEBI:61978"/>
        <dbReference type="ChEBI" id="CHEBI:456216"/>
        <dbReference type="EC" id="2.7.10.2"/>
    </reaction>
</comment>
<dbReference type="GO" id="GO:0004715">
    <property type="term" value="F:non-membrane spanning protein tyrosine kinase activity"/>
    <property type="evidence" value="ECO:0007669"/>
    <property type="project" value="UniProtKB-EC"/>
</dbReference>
<feature type="coiled-coil region" evidence="16">
    <location>
        <begin position="354"/>
        <end position="410"/>
    </location>
</feature>
<evidence type="ECO:0000256" key="9">
    <source>
        <dbReference type="ARBA" id="ARBA00022741"/>
    </source>
</evidence>
<proteinExistence type="inferred from homology"/>
<feature type="region of interest" description="Disordered" evidence="17">
    <location>
        <begin position="1"/>
        <end position="40"/>
    </location>
</feature>
<feature type="transmembrane region" description="Helical" evidence="18">
    <location>
        <begin position="59"/>
        <end position="83"/>
    </location>
</feature>
<dbReference type="InterPro" id="IPR005702">
    <property type="entry name" value="Wzc-like_C"/>
</dbReference>
<keyword evidence="9" id="KW-0547">Nucleotide-binding</keyword>
<evidence type="ECO:0000256" key="16">
    <source>
        <dbReference type="SAM" id="Coils"/>
    </source>
</evidence>
<evidence type="ECO:0000256" key="15">
    <source>
        <dbReference type="ARBA" id="ARBA00051245"/>
    </source>
</evidence>
<dbReference type="InterPro" id="IPR027417">
    <property type="entry name" value="P-loop_NTPase"/>
</dbReference>
<evidence type="ECO:0000256" key="7">
    <source>
        <dbReference type="ARBA" id="ARBA00022679"/>
    </source>
</evidence>
<dbReference type="PANTHER" id="PTHR32309">
    <property type="entry name" value="TYROSINE-PROTEIN KINASE"/>
    <property type="match status" value="1"/>
</dbReference>
<keyword evidence="7 22" id="KW-0808">Transferase</keyword>
<keyword evidence="12 18" id="KW-1133">Transmembrane helix</keyword>
<comment type="similarity">
    <text evidence="3">Belongs to the etk/wzc family.</text>
</comment>
<keyword evidence="16" id="KW-0175">Coiled coil</keyword>
<dbReference type="Pfam" id="PF13807">
    <property type="entry name" value="GNVR"/>
    <property type="match status" value="1"/>
</dbReference>
<evidence type="ECO:0000256" key="17">
    <source>
        <dbReference type="SAM" id="MobiDB-lite"/>
    </source>
</evidence>
<feature type="domain" description="AAA" evidence="20">
    <location>
        <begin position="570"/>
        <end position="689"/>
    </location>
</feature>
<evidence type="ECO:0000256" key="3">
    <source>
        <dbReference type="ARBA" id="ARBA00008883"/>
    </source>
</evidence>
<dbReference type="InterPro" id="IPR032807">
    <property type="entry name" value="GNVR"/>
</dbReference>
<keyword evidence="6" id="KW-0997">Cell inner membrane</keyword>
<evidence type="ECO:0000256" key="12">
    <source>
        <dbReference type="ARBA" id="ARBA00022989"/>
    </source>
</evidence>
<protein>
    <recommendedName>
        <fullName evidence="4">non-specific protein-tyrosine kinase</fullName>
        <ecNumber evidence="4">2.7.10.2</ecNumber>
    </recommendedName>
</protein>
<dbReference type="Pfam" id="PF02706">
    <property type="entry name" value="Wzz"/>
    <property type="match status" value="1"/>
</dbReference>
<evidence type="ECO:0000256" key="11">
    <source>
        <dbReference type="ARBA" id="ARBA00022840"/>
    </source>
</evidence>
<evidence type="ECO:0000256" key="6">
    <source>
        <dbReference type="ARBA" id="ARBA00022519"/>
    </source>
</evidence>
<reference evidence="22 23" key="1">
    <citation type="submission" date="2024-05" db="EMBL/GenBank/DDBJ databases">
        <title>Genome Sequence and Characterization of the New Strain Purple Sulfur Bacterium of Genus Thioalkalicoccus.</title>
        <authorList>
            <person name="Bryantseva I.A."/>
            <person name="Kyndt J.A."/>
            <person name="Imhoff J.F."/>
        </authorList>
    </citation>
    <scope>NUCLEOTIDE SEQUENCE [LARGE SCALE GENOMIC DNA]</scope>
    <source>
        <strain evidence="22 23">Um2</strain>
    </source>
</reference>
<feature type="domain" description="Polysaccharide chain length determinant N-terminal" evidence="19">
    <location>
        <begin position="43"/>
        <end position="136"/>
    </location>
</feature>
<dbReference type="Proteomes" id="UP001564408">
    <property type="component" value="Unassembled WGS sequence"/>
</dbReference>
<dbReference type="SUPFAM" id="SSF52540">
    <property type="entry name" value="P-loop containing nucleoside triphosphate hydrolases"/>
    <property type="match status" value="1"/>
</dbReference>
<dbReference type="EC" id="2.7.10.2" evidence="4"/>
<keyword evidence="5" id="KW-1003">Cell membrane</keyword>
<dbReference type="InterPro" id="IPR050445">
    <property type="entry name" value="Bact_polysacc_biosynth/exp"/>
</dbReference>
<dbReference type="Gene3D" id="3.40.50.300">
    <property type="entry name" value="P-loop containing nucleotide triphosphate hydrolases"/>
    <property type="match status" value="1"/>
</dbReference>
<accession>A0ABV4BAV7</accession>
<dbReference type="NCBIfam" id="TIGR01007">
    <property type="entry name" value="eps_fam"/>
    <property type="match status" value="1"/>
</dbReference>
<evidence type="ECO:0000256" key="13">
    <source>
        <dbReference type="ARBA" id="ARBA00023136"/>
    </source>
</evidence>
<evidence type="ECO:0000256" key="14">
    <source>
        <dbReference type="ARBA" id="ARBA00023137"/>
    </source>
</evidence>
<comment type="caution">
    <text evidence="22">The sequence shown here is derived from an EMBL/GenBank/DDBJ whole genome shotgun (WGS) entry which is preliminary data.</text>
</comment>
<keyword evidence="23" id="KW-1185">Reference proteome</keyword>
<dbReference type="PANTHER" id="PTHR32309:SF13">
    <property type="entry name" value="FERRIC ENTEROBACTIN TRANSPORT PROTEIN FEPE"/>
    <property type="match status" value="1"/>
</dbReference>
<evidence type="ECO:0000313" key="23">
    <source>
        <dbReference type="Proteomes" id="UP001564408"/>
    </source>
</evidence>
<organism evidence="22 23">
    <name type="scientific">Thioalkalicoccus limnaeus</name>
    <dbReference type="NCBI Taxonomy" id="120681"/>
    <lineage>
        <taxon>Bacteria</taxon>
        <taxon>Pseudomonadati</taxon>
        <taxon>Pseudomonadota</taxon>
        <taxon>Gammaproteobacteria</taxon>
        <taxon>Chromatiales</taxon>
        <taxon>Chromatiaceae</taxon>
        <taxon>Thioalkalicoccus</taxon>
    </lineage>
</organism>
<dbReference type="EMBL" id="JBDKXB010000003">
    <property type="protein sequence ID" value="MEY6431476.1"/>
    <property type="molecule type" value="Genomic_DNA"/>
</dbReference>
<evidence type="ECO:0000259" key="19">
    <source>
        <dbReference type="Pfam" id="PF02706"/>
    </source>
</evidence>
<evidence type="ECO:0000256" key="2">
    <source>
        <dbReference type="ARBA" id="ARBA00007316"/>
    </source>
</evidence>
<dbReference type="InterPro" id="IPR025669">
    <property type="entry name" value="AAA_dom"/>
</dbReference>
<evidence type="ECO:0000256" key="4">
    <source>
        <dbReference type="ARBA" id="ARBA00011903"/>
    </source>
</evidence>
<keyword evidence="11" id="KW-0067">ATP-binding</keyword>
<evidence type="ECO:0000259" key="21">
    <source>
        <dbReference type="Pfam" id="PF13807"/>
    </source>
</evidence>
<evidence type="ECO:0000256" key="5">
    <source>
        <dbReference type="ARBA" id="ARBA00022475"/>
    </source>
</evidence>
<gene>
    <name evidence="22" type="ORF">ABC977_03535</name>
</gene>
<evidence type="ECO:0000256" key="8">
    <source>
        <dbReference type="ARBA" id="ARBA00022692"/>
    </source>
</evidence>
<evidence type="ECO:0000259" key="20">
    <source>
        <dbReference type="Pfam" id="PF13614"/>
    </source>
</evidence>
<feature type="domain" description="Tyrosine-protein kinase G-rich" evidence="21">
    <location>
        <begin position="417"/>
        <end position="487"/>
    </location>
</feature>
<evidence type="ECO:0000256" key="10">
    <source>
        <dbReference type="ARBA" id="ARBA00022777"/>
    </source>
</evidence>
<dbReference type="RefSeq" id="WP_369665858.1">
    <property type="nucleotide sequence ID" value="NZ_JBDKXB010000003.1"/>
</dbReference>
<dbReference type="InterPro" id="IPR003856">
    <property type="entry name" value="LPS_length_determ_N"/>
</dbReference>
<evidence type="ECO:0000256" key="18">
    <source>
        <dbReference type="SAM" id="Phobius"/>
    </source>
</evidence>
<keyword evidence="8 18" id="KW-0812">Transmembrane</keyword>
<sequence length="773" mass="84669">MTRTDLTKNPPDPIEPLAPRPGPQALQRVTEPYLPRSEPADDDTIDLREYWHILVRRRWTLFAVLALTIVATVLVTFLSTPIYRATLLLQIDREEGRVLEFQNVTAEEARNTTDFYQTQYELLRSRALAQRVVDQLGMQPAATAETASFFGELKRSVRGWIAGAAASEETAAEAGRDPPTSNLAEALLRQLTVAPVRNSRLVRIHYDSPDPIEAAAVANAVAENFINMNLERRFDASAYAKTFLDEQLQQVRASLEDSERHLIQYAREREIVNLDDRLSTLLQQLGEMSSQLTRAQAERIQAEAEYAEILQQGGATSAKVLASGVIDRLKSRRTDLEIEYQEGLKVFQPGYPTMQQLQRQMAEIDQSIERETQAIVGAVQATYQAKIRQEATLTQRLQEIKDEVLALQDRSSDYQTLRREVDTNRELYDGLLQRMKEIGVVAGIGTNNISIVDRAQVPRGAYKPSLTRNLALALAIGLLGGVLLAFLFETLDDTVKTGDDVERRLGAPVLGVFPLAQGLAASGDGGNPALQTFREPQGPLAESARSLRTSLVFSTADGAPKVLHFTSASPGEGKTTAAVNTAIAFAQSGSKVLLIDADLRNPSLHRAFSLANTIGLTNYLAGDIQPADIAQPTEVPRLFTITSGPLPPNPVELLSDAKMLDLLRLGTERFDHVILDSPPVIGLADALVLANLARATVFVVEPGATRKGLLEGAAKRLSTANARMLGALLQKVGRVGSGYGYGYGYGYDYAYHYSYAYGNRSDSPARVADQSQA</sequence>
<name>A0ABV4BAV7_9GAMM</name>
<comment type="subcellular location">
    <subcellularLocation>
        <location evidence="1">Cell inner membrane</location>
        <topology evidence="1">Multi-pass membrane protein</topology>
    </subcellularLocation>
</comment>
<evidence type="ECO:0000256" key="1">
    <source>
        <dbReference type="ARBA" id="ARBA00004429"/>
    </source>
</evidence>
<dbReference type="Pfam" id="PF13614">
    <property type="entry name" value="AAA_31"/>
    <property type="match status" value="1"/>
</dbReference>
<keyword evidence="13 18" id="KW-0472">Membrane</keyword>
<dbReference type="CDD" id="cd05387">
    <property type="entry name" value="BY-kinase"/>
    <property type="match status" value="1"/>
</dbReference>
<feature type="compositionally biased region" description="Pro residues" evidence="17">
    <location>
        <begin position="10"/>
        <end position="22"/>
    </location>
</feature>
<keyword evidence="10" id="KW-0418">Kinase</keyword>
<feature type="coiled-coil region" evidence="16">
    <location>
        <begin position="248"/>
        <end position="312"/>
    </location>
</feature>
<comment type="similarity">
    <text evidence="2">Belongs to the CpsD/CapB family.</text>
</comment>